<gene>
    <name evidence="2" type="ORF">PsYK624_067750</name>
</gene>
<protein>
    <submittedName>
        <fullName evidence="2">Uncharacterized protein</fullName>
    </submittedName>
</protein>
<dbReference type="EMBL" id="BPQB01000017">
    <property type="protein sequence ID" value="GJE90631.1"/>
    <property type="molecule type" value="Genomic_DNA"/>
</dbReference>
<dbReference type="Proteomes" id="UP000703269">
    <property type="component" value="Unassembled WGS sequence"/>
</dbReference>
<keyword evidence="3" id="KW-1185">Reference proteome</keyword>
<feature type="region of interest" description="Disordered" evidence="1">
    <location>
        <begin position="178"/>
        <end position="209"/>
    </location>
</feature>
<dbReference type="AlphaFoldDB" id="A0A9P3G9F2"/>
<evidence type="ECO:0000313" key="2">
    <source>
        <dbReference type="EMBL" id="GJE90631.1"/>
    </source>
</evidence>
<dbReference type="OrthoDB" id="3222020at2759"/>
<name>A0A9P3G9F2_9APHY</name>
<feature type="compositionally biased region" description="Acidic residues" evidence="1">
    <location>
        <begin position="178"/>
        <end position="192"/>
    </location>
</feature>
<evidence type="ECO:0000313" key="3">
    <source>
        <dbReference type="Proteomes" id="UP000703269"/>
    </source>
</evidence>
<reference evidence="2 3" key="1">
    <citation type="submission" date="2021-08" db="EMBL/GenBank/DDBJ databases">
        <title>Draft Genome Sequence of Phanerochaete sordida strain YK-624.</title>
        <authorList>
            <person name="Mori T."/>
            <person name="Dohra H."/>
            <person name="Suzuki T."/>
            <person name="Kawagishi H."/>
            <person name="Hirai H."/>
        </authorList>
    </citation>
    <scope>NUCLEOTIDE SEQUENCE [LARGE SCALE GENOMIC DNA]</scope>
    <source>
        <strain evidence="2 3">YK-624</strain>
    </source>
</reference>
<accession>A0A9P3G9F2</accession>
<comment type="caution">
    <text evidence="2">The sequence shown here is derived from an EMBL/GenBank/DDBJ whole genome shotgun (WGS) entry which is preliminary data.</text>
</comment>
<organism evidence="2 3">
    <name type="scientific">Phanerochaete sordida</name>
    <dbReference type="NCBI Taxonomy" id="48140"/>
    <lineage>
        <taxon>Eukaryota</taxon>
        <taxon>Fungi</taxon>
        <taxon>Dikarya</taxon>
        <taxon>Basidiomycota</taxon>
        <taxon>Agaricomycotina</taxon>
        <taxon>Agaricomycetes</taxon>
        <taxon>Polyporales</taxon>
        <taxon>Phanerochaetaceae</taxon>
        <taxon>Phanerochaete</taxon>
    </lineage>
</organism>
<sequence length="494" mass="56174">MLPRLKLIEVLDGILRPLGEQEENHAEYGALDRLRRLWLDLQQKRIRANLDKLKYQIKGADYVSVVLDGQRLENCILCMIHLLLMRHMKVLRAARTKLVAVREFEDMLDSWNYVFEAFSQRLGVLVQTWRQQRLDLDSQVQYFSRGLFKGWFEREQSIFQMDYVNHFNAEDDDQYYASSEEEDMDGPDEDEIAVGLDPSGSADSERDSGVLTYPLPAAPEDESELISGDEQDWEPEAVRKHKADLELRAEVSSISKRLTNIEDILAQLLSALQQGSGVPSSPKPDKQRMSVAQREDIVQVRRTLELCKSAFIASRDGTGTAVEQHSTKILSEVLPSLVIRITEMAARYPGLGVLNTTLKAVVGLEMARRTNNRPLTFVAVWLCMADSIFQIMVIPPEAVDSDQDEFFKSIWGEVEKLSRTVRDFAMFCDVYDQQKIAARFFKAAASKDKLAAFANRFSGHTEALRTLLSSEFDTSLTKPVFSDLEVARNLTNMS</sequence>
<proteinExistence type="predicted"/>
<evidence type="ECO:0000256" key="1">
    <source>
        <dbReference type="SAM" id="MobiDB-lite"/>
    </source>
</evidence>